<evidence type="ECO:0000256" key="8">
    <source>
        <dbReference type="NCBIfam" id="TIGR00517"/>
    </source>
</evidence>
<sequence length="83" mass="9264">MGVEANQALERRVIETVAKVLNRSVEEVTLESRFQEDLEADSLPLVELLVQVEATFGVDIPDSEASKVRSVRDLVKYVRAGSY</sequence>
<accession>A0A0F7VMW5</accession>
<dbReference type="GO" id="GO:0016020">
    <property type="term" value="C:membrane"/>
    <property type="evidence" value="ECO:0007669"/>
    <property type="project" value="GOC"/>
</dbReference>
<dbReference type="AlphaFoldDB" id="A0A0F7VMW5"/>
<dbReference type="PROSITE" id="PS50075">
    <property type="entry name" value="CARRIER"/>
    <property type="match status" value="1"/>
</dbReference>
<name>A0A0F7VMW5_STRLW</name>
<evidence type="ECO:0000259" key="10">
    <source>
        <dbReference type="PROSITE" id="PS50075"/>
    </source>
</evidence>
<dbReference type="PANTHER" id="PTHR20863:SF76">
    <property type="entry name" value="CARRIER DOMAIN-CONTAINING PROTEIN"/>
    <property type="match status" value="1"/>
</dbReference>
<keyword evidence="4 7" id="KW-0276">Fatty acid metabolism</keyword>
<protein>
    <recommendedName>
        <fullName evidence="7 8">Acyl carrier protein</fullName>
        <shortName evidence="7">ACP</shortName>
    </recommendedName>
</protein>
<dbReference type="InterPro" id="IPR036736">
    <property type="entry name" value="ACP-like_sf"/>
</dbReference>
<dbReference type="SUPFAM" id="SSF47336">
    <property type="entry name" value="ACP-like"/>
    <property type="match status" value="1"/>
</dbReference>
<comment type="PTM">
    <text evidence="7">4'-phosphopantetheine is transferred from CoA to a specific serine of apo-ACP by AcpS. This modification is essential for activity because fatty acids are bound in thioester linkage to the sulfhydryl of the prosthetic group.</text>
</comment>
<dbReference type="GO" id="GO:0000035">
    <property type="term" value="F:acyl binding"/>
    <property type="evidence" value="ECO:0007669"/>
    <property type="project" value="TreeGrafter"/>
</dbReference>
<dbReference type="NCBIfam" id="NF002148">
    <property type="entry name" value="PRK00982.1-2"/>
    <property type="match status" value="1"/>
</dbReference>
<gene>
    <name evidence="11" type="primary">sle_00360</name>
    <name evidence="7" type="synonym">acpP</name>
</gene>
<dbReference type="Gene3D" id="1.10.1200.10">
    <property type="entry name" value="ACP-like"/>
    <property type="match status" value="1"/>
</dbReference>
<dbReference type="Pfam" id="PF00550">
    <property type="entry name" value="PP-binding"/>
    <property type="match status" value="1"/>
</dbReference>
<comment type="function">
    <text evidence="7 9">Carrier of the growing fatty acid chain in fatty acid biosynthesis.</text>
</comment>
<dbReference type="NCBIfam" id="NF002150">
    <property type="entry name" value="PRK00982.1-4"/>
    <property type="match status" value="1"/>
</dbReference>
<keyword evidence="5 7" id="KW-0443">Lipid metabolism</keyword>
<dbReference type="KEGG" id="sle:sle_00360"/>
<dbReference type="Proteomes" id="UP000035016">
    <property type="component" value="Chromosome Chromosome"/>
</dbReference>
<keyword evidence="7" id="KW-0963">Cytoplasm</keyword>
<organism evidence="11 12">
    <name type="scientific">Streptomyces leeuwenhoekii</name>
    <dbReference type="NCBI Taxonomy" id="1437453"/>
    <lineage>
        <taxon>Bacteria</taxon>
        <taxon>Bacillati</taxon>
        <taxon>Actinomycetota</taxon>
        <taxon>Actinomycetes</taxon>
        <taxon>Kitasatosporales</taxon>
        <taxon>Streptomycetaceae</taxon>
        <taxon>Streptomyces</taxon>
    </lineage>
</organism>
<feature type="modified residue" description="O-(pantetheine 4'-phosphoryl)serine" evidence="7">
    <location>
        <position position="42"/>
    </location>
</feature>
<keyword evidence="3 7" id="KW-0597">Phosphoprotein</keyword>
<dbReference type="InterPro" id="IPR009081">
    <property type="entry name" value="PP-bd_ACP"/>
</dbReference>
<dbReference type="PANTHER" id="PTHR20863">
    <property type="entry name" value="ACYL CARRIER PROTEIN"/>
    <property type="match status" value="1"/>
</dbReference>
<dbReference type="GO" id="GO:0009245">
    <property type="term" value="P:lipid A biosynthetic process"/>
    <property type="evidence" value="ECO:0007669"/>
    <property type="project" value="TreeGrafter"/>
</dbReference>
<keyword evidence="2 7" id="KW-0444">Lipid biosynthesis</keyword>
<feature type="domain" description="Carrier" evidence="10">
    <location>
        <begin position="4"/>
        <end position="82"/>
    </location>
</feature>
<evidence type="ECO:0000256" key="3">
    <source>
        <dbReference type="ARBA" id="ARBA00022553"/>
    </source>
</evidence>
<evidence type="ECO:0000256" key="4">
    <source>
        <dbReference type="ARBA" id="ARBA00022832"/>
    </source>
</evidence>
<dbReference type="GO" id="GO:0000036">
    <property type="term" value="F:acyl carrier activity"/>
    <property type="evidence" value="ECO:0007669"/>
    <property type="project" value="UniProtKB-UniRule"/>
</dbReference>
<evidence type="ECO:0000256" key="5">
    <source>
        <dbReference type="ARBA" id="ARBA00023098"/>
    </source>
</evidence>
<reference evidence="11 12" key="1">
    <citation type="submission" date="2015-02" db="EMBL/GenBank/DDBJ databases">
        <authorList>
            <person name="Gomez-Escribano P.J."/>
        </authorList>
    </citation>
    <scope>NUCLEOTIDE SEQUENCE [LARGE SCALE GENOMIC DNA]</scope>
    <source>
        <strain evidence="12">C34 (DSM 42122 / NRRL B-24963)</strain>
    </source>
</reference>
<evidence type="ECO:0000256" key="6">
    <source>
        <dbReference type="ARBA" id="ARBA00023160"/>
    </source>
</evidence>
<dbReference type="RefSeq" id="WP_029381194.1">
    <property type="nucleotide sequence ID" value="NZ_AZSD01000024.1"/>
</dbReference>
<comment type="pathway">
    <text evidence="7 9">Lipid metabolism; fatty acid biosynthesis.</text>
</comment>
<dbReference type="NCBIfam" id="TIGR00517">
    <property type="entry name" value="acyl_carrier"/>
    <property type="match status" value="1"/>
</dbReference>
<dbReference type="InterPro" id="IPR003231">
    <property type="entry name" value="ACP"/>
</dbReference>
<evidence type="ECO:0000256" key="9">
    <source>
        <dbReference type="RuleBase" id="RU003545"/>
    </source>
</evidence>
<keyword evidence="6 7" id="KW-0275">Fatty acid biosynthesis</keyword>
<dbReference type="EMBL" id="LN831790">
    <property type="protein sequence ID" value="CQR59498.1"/>
    <property type="molecule type" value="Genomic_DNA"/>
</dbReference>
<evidence type="ECO:0000313" key="11">
    <source>
        <dbReference type="EMBL" id="CQR59498.1"/>
    </source>
</evidence>
<dbReference type="HAMAP" id="MF_01217">
    <property type="entry name" value="Acyl_carrier"/>
    <property type="match status" value="1"/>
</dbReference>
<evidence type="ECO:0000256" key="1">
    <source>
        <dbReference type="ARBA" id="ARBA00022450"/>
    </source>
</evidence>
<comment type="subcellular location">
    <subcellularLocation>
        <location evidence="7">Cytoplasm</location>
    </subcellularLocation>
</comment>
<dbReference type="GO" id="GO:0005829">
    <property type="term" value="C:cytosol"/>
    <property type="evidence" value="ECO:0007669"/>
    <property type="project" value="TreeGrafter"/>
</dbReference>
<evidence type="ECO:0000313" key="12">
    <source>
        <dbReference type="Proteomes" id="UP000035016"/>
    </source>
</evidence>
<proteinExistence type="inferred from homology"/>
<comment type="PTM">
    <text evidence="9">4'-phosphopantetheine is transferred from CoA to a specific serine of apo-ACP by acpS.</text>
</comment>
<evidence type="ECO:0000256" key="7">
    <source>
        <dbReference type="HAMAP-Rule" id="MF_01217"/>
    </source>
</evidence>
<comment type="similarity">
    <text evidence="7">Belongs to the acyl carrier protein (ACP) family.</text>
</comment>
<dbReference type="UniPathway" id="UPA00094"/>
<keyword evidence="1 7" id="KW-0596">Phosphopantetheine</keyword>
<evidence type="ECO:0000256" key="2">
    <source>
        <dbReference type="ARBA" id="ARBA00022516"/>
    </source>
</evidence>